<proteinExistence type="predicted"/>
<evidence type="ECO:0000313" key="3">
    <source>
        <dbReference type="Proteomes" id="UP000829196"/>
    </source>
</evidence>
<keyword evidence="3" id="KW-1185">Reference proteome</keyword>
<feature type="chain" id="PRO_5035884419" evidence="1">
    <location>
        <begin position="17"/>
        <end position="74"/>
    </location>
</feature>
<reference evidence="2" key="1">
    <citation type="journal article" date="2022" name="Front. Genet.">
        <title>Chromosome-Scale Assembly of the Dendrobium nobile Genome Provides Insights Into the Molecular Mechanism of the Biosynthesis of the Medicinal Active Ingredient of Dendrobium.</title>
        <authorList>
            <person name="Xu Q."/>
            <person name="Niu S.-C."/>
            <person name="Li K.-L."/>
            <person name="Zheng P.-J."/>
            <person name="Zhang X.-J."/>
            <person name="Jia Y."/>
            <person name="Liu Y."/>
            <person name="Niu Y.-X."/>
            <person name="Yu L.-H."/>
            <person name="Chen D.-F."/>
            <person name="Zhang G.-Q."/>
        </authorList>
    </citation>
    <scope>NUCLEOTIDE SEQUENCE</scope>
    <source>
        <tissue evidence="2">Leaf</tissue>
    </source>
</reference>
<dbReference type="AlphaFoldDB" id="A0A8T3A5R9"/>
<dbReference type="Proteomes" id="UP000829196">
    <property type="component" value="Unassembled WGS sequence"/>
</dbReference>
<gene>
    <name evidence="2" type="ORF">KFK09_027857</name>
</gene>
<organism evidence="2 3">
    <name type="scientific">Dendrobium nobile</name>
    <name type="common">Orchid</name>
    <dbReference type="NCBI Taxonomy" id="94219"/>
    <lineage>
        <taxon>Eukaryota</taxon>
        <taxon>Viridiplantae</taxon>
        <taxon>Streptophyta</taxon>
        <taxon>Embryophyta</taxon>
        <taxon>Tracheophyta</taxon>
        <taxon>Spermatophyta</taxon>
        <taxon>Magnoliopsida</taxon>
        <taxon>Liliopsida</taxon>
        <taxon>Asparagales</taxon>
        <taxon>Orchidaceae</taxon>
        <taxon>Epidendroideae</taxon>
        <taxon>Malaxideae</taxon>
        <taxon>Dendrobiinae</taxon>
        <taxon>Dendrobium</taxon>
    </lineage>
</organism>
<accession>A0A8T3A5R9</accession>
<name>A0A8T3A5R9_DENNO</name>
<protein>
    <submittedName>
        <fullName evidence="2">Uncharacterized protein</fullName>
    </submittedName>
</protein>
<evidence type="ECO:0000313" key="2">
    <source>
        <dbReference type="EMBL" id="KAI0488033.1"/>
    </source>
</evidence>
<dbReference type="EMBL" id="JAGYWB010000019">
    <property type="protein sequence ID" value="KAI0488033.1"/>
    <property type="molecule type" value="Genomic_DNA"/>
</dbReference>
<sequence>MAWIFLNFFMSTYVVLIPKCDNLKCLNDFRLINLCSTFNKIISKILASKMGLFFPKIIFVNQSGLSRGEVSLIM</sequence>
<comment type="caution">
    <text evidence="2">The sequence shown here is derived from an EMBL/GenBank/DDBJ whole genome shotgun (WGS) entry which is preliminary data.</text>
</comment>
<keyword evidence="1" id="KW-0732">Signal</keyword>
<dbReference type="OrthoDB" id="1934719at2759"/>
<feature type="signal peptide" evidence="1">
    <location>
        <begin position="1"/>
        <end position="16"/>
    </location>
</feature>
<evidence type="ECO:0000256" key="1">
    <source>
        <dbReference type="SAM" id="SignalP"/>
    </source>
</evidence>